<dbReference type="Gene3D" id="3.30.110.170">
    <property type="entry name" value="Protein of unknown function (DUF541), domain 1"/>
    <property type="match status" value="1"/>
</dbReference>
<dbReference type="Proteomes" id="UP000663929">
    <property type="component" value="Chromosome"/>
</dbReference>
<protein>
    <submittedName>
        <fullName evidence="2">SIMPL domain-containing protein</fullName>
    </submittedName>
</protein>
<dbReference type="Pfam" id="PF04402">
    <property type="entry name" value="SIMPL"/>
    <property type="match status" value="1"/>
</dbReference>
<dbReference type="EMBL" id="CP071793">
    <property type="protein sequence ID" value="QTD50986.1"/>
    <property type="molecule type" value="Genomic_DNA"/>
</dbReference>
<evidence type="ECO:0000313" key="2">
    <source>
        <dbReference type="EMBL" id="QTD50986.1"/>
    </source>
</evidence>
<organism evidence="2 3">
    <name type="scientific">Sulfidibacter corallicola</name>
    <dbReference type="NCBI Taxonomy" id="2818388"/>
    <lineage>
        <taxon>Bacteria</taxon>
        <taxon>Pseudomonadati</taxon>
        <taxon>Acidobacteriota</taxon>
        <taxon>Holophagae</taxon>
        <taxon>Acanthopleuribacterales</taxon>
        <taxon>Acanthopleuribacteraceae</taxon>
        <taxon>Sulfidibacter</taxon>
    </lineage>
</organism>
<accession>A0A8A4TM03</accession>
<reference evidence="2" key="1">
    <citation type="submission" date="2021-03" db="EMBL/GenBank/DDBJ databases">
        <title>Acanthopleuribacteraceae sp. M133.</title>
        <authorList>
            <person name="Wang G."/>
        </authorList>
    </citation>
    <scope>NUCLEOTIDE SEQUENCE</scope>
    <source>
        <strain evidence="2">M133</strain>
    </source>
</reference>
<dbReference type="GO" id="GO:0006974">
    <property type="term" value="P:DNA damage response"/>
    <property type="evidence" value="ECO:0007669"/>
    <property type="project" value="TreeGrafter"/>
</dbReference>
<sequence length="245" mass="25637">MTAHASTSRLLTRALVSVALFLVSSLGFAQVRETGQSQFAAGNDSRSLTVTGIGSVTTVPDNASFSVGVVTTNPSASVAVAENAARANQLFQILANNGIADEDMQTSYFNIYPVFDNGGQTLRHYQVTNTVSVRVRNIDGLGALLDQLIGAGANRLNGIQFLVSNAGELHDQAMRAAVQDARRTAELLAAEAGVTVGSVLGIFPNSNSNSGSYRYEDSASFDSSTPIAEGSATVRASVTIVFEIQ</sequence>
<keyword evidence="3" id="KW-1185">Reference proteome</keyword>
<dbReference type="PANTHER" id="PTHR34387:SF2">
    <property type="entry name" value="SLR1258 PROTEIN"/>
    <property type="match status" value="1"/>
</dbReference>
<dbReference type="AlphaFoldDB" id="A0A8A4TM03"/>
<feature type="chain" id="PRO_5035176258" evidence="1">
    <location>
        <begin position="30"/>
        <end position="245"/>
    </location>
</feature>
<dbReference type="InterPro" id="IPR007497">
    <property type="entry name" value="SIMPL/DUF541"/>
</dbReference>
<dbReference type="PANTHER" id="PTHR34387">
    <property type="entry name" value="SLR1258 PROTEIN"/>
    <property type="match status" value="1"/>
</dbReference>
<dbReference type="KEGG" id="scor:J3U87_00825"/>
<feature type="signal peptide" evidence="1">
    <location>
        <begin position="1"/>
        <end position="29"/>
    </location>
</feature>
<evidence type="ECO:0000256" key="1">
    <source>
        <dbReference type="SAM" id="SignalP"/>
    </source>
</evidence>
<name>A0A8A4TM03_SULCO</name>
<keyword evidence="1" id="KW-0732">Signal</keyword>
<dbReference type="Gene3D" id="3.30.70.2970">
    <property type="entry name" value="Protein of unknown function (DUF541), domain 2"/>
    <property type="match status" value="1"/>
</dbReference>
<gene>
    <name evidence="2" type="ORF">J3U87_00825</name>
</gene>
<dbReference type="InterPro" id="IPR052022">
    <property type="entry name" value="26kDa_periplasmic_antigen"/>
</dbReference>
<proteinExistence type="predicted"/>
<dbReference type="RefSeq" id="WP_237381122.1">
    <property type="nucleotide sequence ID" value="NZ_CP071793.1"/>
</dbReference>
<evidence type="ECO:0000313" key="3">
    <source>
        <dbReference type="Proteomes" id="UP000663929"/>
    </source>
</evidence>